<dbReference type="KEGG" id="ttf:THTE_4135"/>
<accession>A0A286RLA1</accession>
<dbReference type="EMBL" id="CP018477">
    <property type="protein sequence ID" value="ASV76736.1"/>
    <property type="molecule type" value="Genomic_DNA"/>
</dbReference>
<name>A0A286RLA1_9BACT</name>
<dbReference type="AlphaFoldDB" id="A0A286RLA1"/>
<evidence type="ECO:0000313" key="2">
    <source>
        <dbReference type="EMBL" id="ASV76736.1"/>
    </source>
</evidence>
<evidence type="ECO:0000256" key="1">
    <source>
        <dbReference type="SAM" id="MobiDB-lite"/>
    </source>
</evidence>
<reference evidence="2 3" key="1">
    <citation type="journal article" name="Front. Microbiol.">
        <title>Sugar Metabolism of the First Thermophilic Planctomycete Thermogutta terrifontis: Comparative Genomic and Transcriptomic Approaches.</title>
        <authorList>
            <person name="Elcheninov A.G."/>
            <person name="Menzel P."/>
            <person name="Gudbergsdottir S.R."/>
            <person name="Slesarev A.I."/>
            <person name="Kadnikov V.V."/>
            <person name="Krogh A."/>
            <person name="Bonch-Osmolovskaya E.A."/>
            <person name="Peng X."/>
            <person name="Kublanov I.V."/>
        </authorList>
    </citation>
    <scope>NUCLEOTIDE SEQUENCE [LARGE SCALE GENOMIC DNA]</scope>
    <source>
        <strain evidence="2 3">R1</strain>
    </source>
</reference>
<dbReference type="RefSeq" id="WP_095416459.1">
    <property type="nucleotide sequence ID" value="NZ_CP018477.1"/>
</dbReference>
<organism evidence="2 3">
    <name type="scientific">Thermogutta terrifontis</name>
    <dbReference type="NCBI Taxonomy" id="1331910"/>
    <lineage>
        <taxon>Bacteria</taxon>
        <taxon>Pseudomonadati</taxon>
        <taxon>Planctomycetota</taxon>
        <taxon>Planctomycetia</taxon>
        <taxon>Pirellulales</taxon>
        <taxon>Thermoguttaceae</taxon>
        <taxon>Thermogutta</taxon>
    </lineage>
</organism>
<feature type="region of interest" description="Disordered" evidence="1">
    <location>
        <begin position="87"/>
        <end position="106"/>
    </location>
</feature>
<keyword evidence="3" id="KW-1185">Reference proteome</keyword>
<sequence length="106" mass="11454">MLWRLKSLVWMLTLSLLLIGCGRQQSQRVAPPSPVDDLKTALQQVVQTGEVGSSAMLIKEKIEALKATDAAKADALAQDVAELEKLDGKPQQAKAKAQEMLNKLGS</sequence>
<proteinExistence type="predicted"/>
<evidence type="ECO:0000313" key="3">
    <source>
        <dbReference type="Proteomes" id="UP000215086"/>
    </source>
</evidence>
<evidence type="ECO:0008006" key="4">
    <source>
        <dbReference type="Google" id="ProtNLM"/>
    </source>
</evidence>
<protein>
    <recommendedName>
        <fullName evidence="4">Lipoprotein</fullName>
    </recommendedName>
</protein>
<gene>
    <name evidence="2" type="ORF">THTE_4135</name>
</gene>
<dbReference type="Proteomes" id="UP000215086">
    <property type="component" value="Chromosome"/>
</dbReference>
<dbReference type="PROSITE" id="PS51257">
    <property type="entry name" value="PROKAR_LIPOPROTEIN"/>
    <property type="match status" value="1"/>
</dbReference>